<gene>
    <name evidence="1" type="ORF">A3860_35160</name>
</gene>
<evidence type="ECO:0000313" key="1">
    <source>
        <dbReference type="EMBL" id="OQP60013.1"/>
    </source>
</evidence>
<dbReference type="RefSeq" id="WP_081153753.1">
    <property type="nucleotide sequence ID" value="NZ_LVYD01000068.1"/>
</dbReference>
<dbReference type="NCBIfam" id="TIGR03519">
    <property type="entry name" value="T9SS_PorP_fam"/>
    <property type="match status" value="1"/>
</dbReference>
<proteinExistence type="predicted"/>
<accession>A0A1V9FNU9</accession>
<dbReference type="EMBL" id="LVYD01000068">
    <property type="protein sequence ID" value="OQP60013.1"/>
    <property type="molecule type" value="Genomic_DNA"/>
</dbReference>
<dbReference type="Pfam" id="PF11751">
    <property type="entry name" value="PorP_SprF"/>
    <property type="match status" value="1"/>
</dbReference>
<dbReference type="AlphaFoldDB" id="A0A1V9FNU9"/>
<evidence type="ECO:0008006" key="3">
    <source>
        <dbReference type="Google" id="ProtNLM"/>
    </source>
</evidence>
<organism evidence="1 2">
    <name type="scientific">Niastella vici</name>
    <dbReference type="NCBI Taxonomy" id="1703345"/>
    <lineage>
        <taxon>Bacteria</taxon>
        <taxon>Pseudomonadati</taxon>
        <taxon>Bacteroidota</taxon>
        <taxon>Chitinophagia</taxon>
        <taxon>Chitinophagales</taxon>
        <taxon>Chitinophagaceae</taxon>
        <taxon>Niastella</taxon>
    </lineage>
</organism>
<keyword evidence="2" id="KW-1185">Reference proteome</keyword>
<dbReference type="OrthoDB" id="1186563at2"/>
<comment type="caution">
    <text evidence="1">The sequence shown here is derived from an EMBL/GenBank/DDBJ whole genome shotgun (WGS) entry which is preliminary data.</text>
</comment>
<sequence length="353" mass="39136">MKRNGKLLFIVVLLQSSFDGFTQDVGFSQFYDQPLLRNPALAGVFTGDVRVTAAFRNQWQSVTIPYRSYALNAEFKMPVLGDKNLTWGMQLIRDVAGTSQFSTTQILPAANLSLPLSSDRPAYLSFAVMGGLLQQRFDPTKLVLNDQFVSGSNGSLSVSPASRQVFDKTDVNYFDLSAGISYSSEFGNDIEYFAGGALFHLTKPGVGFYNGNVITRNRKLAINGGLSAPTSETDRFIMYADYFKQFATGFQPAGKGSFQYGFMFSHDLFVEGDVQKTITFGVLHRLQDAVIPVVKLQISKFIVGMSYDVNVSKLVTASAYRGGFELTISYRDLLNIHNSDLRQVDCWGPQFKN</sequence>
<evidence type="ECO:0000313" key="2">
    <source>
        <dbReference type="Proteomes" id="UP000192796"/>
    </source>
</evidence>
<dbReference type="STRING" id="1703345.A3860_35160"/>
<reference evidence="1 2" key="1">
    <citation type="submission" date="2016-03" db="EMBL/GenBank/DDBJ databases">
        <title>Niastella vici sp. nov., isolated from farmland soil.</title>
        <authorList>
            <person name="Chen L."/>
            <person name="Wang D."/>
            <person name="Yang S."/>
            <person name="Wang G."/>
        </authorList>
    </citation>
    <scope>NUCLEOTIDE SEQUENCE [LARGE SCALE GENOMIC DNA]</scope>
    <source>
        <strain evidence="1 2">DJ57</strain>
    </source>
</reference>
<protein>
    <recommendedName>
        <fullName evidence="3">Type IX secretion system membrane protein PorP/SprF</fullName>
    </recommendedName>
</protein>
<name>A0A1V9FNU9_9BACT</name>
<dbReference type="InterPro" id="IPR019861">
    <property type="entry name" value="PorP/SprF_Bacteroidetes"/>
</dbReference>
<dbReference type="Proteomes" id="UP000192796">
    <property type="component" value="Unassembled WGS sequence"/>
</dbReference>